<reference evidence="1" key="1">
    <citation type="submission" date="2018-10" db="EMBL/GenBank/DDBJ databases">
        <title>Population genomic analysis revealed the cold adaptation of white poplar.</title>
        <authorList>
            <person name="Liu Y.-J."/>
        </authorList>
    </citation>
    <scope>NUCLEOTIDE SEQUENCE [LARGE SCALE GENOMIC DNA]</scope>
    <source>
        <strain evidence="1">PAL-ZL1</strain>
    </source>
</reference>
<protein>
    <submittedName>
        <fullName evidence="1">Uncharacterized protein</fullName>
    </submittedName>
</protein>
<evidence type="ECO:0000313" key="1">
    <source>
        <dbReference type="EMBL" id="TKR86060.1"/>
    </source>
</evidence>
<accession>A0A4U5NSI3</accession>
<name>A0A4U5NSI3_POPAL</name>
<proteinExistence type="predicted"/>
<dbReference type="AlphaFoldDB" id="A0A4U5NSI3"/>
<comment type="caution">
    <text evidence="1">The sequence shown here is derived from an EMBL/GenBank/DDBJ whole genome shotgun (WGS) entry which is preliminary data.</text>
</comment>
<gene>
    <name evidence="1" type="ORF">D5086_0000241320</name>
</gene>
<sequence>MELILQLSWLIKRRRKQQDEAQKISSERRNRQGLSHILALASCYGANKMRNNDISGICLRCCRFMKVNNNVMIFQLKHCSEICRITVPAEERASELLIQSPEIFTFQWNEIFLGLSRPVDLQKSIVFLFSGLRFWWAYLTY</sequence>
<organism evidence="1">
    <name type="scientific">Populus alba</name>
    <name type="common">White poplar</name>
    <dbReference type="NCBI Taxonomy" id="43335"/>
    <lineage>
        <taxon>Eukaryota</taxon>
        <taxon>Viridiplantae</taxon>
        <taxon>Streptophyta</taxon>
        <taxon>Embryophyta</taxon>
        <taxon>Tracheophyta</taxon>
        <taxon>Spermatophyta</taxon>
        <taxon>Magnoliopsida</taxon>
        <taxon>eudicotyledons</taxon>
        <taxon>Gunneridae</taxon>
        <taxon>Pentapetalae</taxon>
        <taxon>rosids</taxon>
        <taxon>fabids</taxon>
        <taxon>Malpighiales</taxon>
        <taxon>Salicaceae</taxon>
        <taxon>Saliceae</taxon>
        <taxon>Populus</taxon>
    </lineage>
</organism>
<dbReference type="EMBL" id="RCHU01000926">
    <property type="protein sequence ID" value="TKR86060.1"/>
    <property type="molecule type" value="Genomic_DNA"/>
</dbReference>